<dbReference type="EMBL" id="LAZR01003373">
    <property type="protein sequence ID" value="KKN19036.1"/>
    <property type="molecule type" value="Genomic_DNA"/>
</dbReference>
<accession>A0A0F9R139</accession>
<comment type="caution">
    <text evidence="1">The sequence shown here is derived from an EMBL/GenBank/DDBJ whole genome shotgun (WGS) entry which is preliminary data.</text>
</comment>
<sequence length="58" mass="6367">MVRNNLRVLVAAVVFPSIYGERYSHELGRGIDDFEGVVSSSIEVALMIADELMNKVGV</sequence>
<reference evidence="1" key="1">
    <citation type="journal article" date="2015" name="Nature">
        <title>Complex archaea that bridge the gap between prokaryotes and eukaryotes.</title>
        <authorList>
            <person name="Spang A."/>
            <person name="Saw J.H."/>
            <person name="Jorgensen S.L."/>
            <person name="Zaremba-Niedzwiedzka K."/>
            <person name="Martijn J."/>
            <person name="Lind A.E."/>
            <person name="van Eijk R."/>
            <person name="Schleper C."/>
            <person name="Guy L."/>
            <person name="Ettema T.J."/>
        </authorList>
    </citation>
    <scope>NUCLEOTIDE SEQUENCE</scope>
</reference>
<protein>
    <submittedName>
        <fullName evidence="1">Uncharacterized protein</fullName>
    </submittedName>
</protein>
<dbReference type="AlphaFoldDB" id="A0A0F9R139"/>
<organism evidence="1">
    <name type="scientific">marine sediment metagenome</name>
    <dbReference type="NCBI Taxonomy" id="412755"/>
    <lineage>
        <taxon>unclassified sequences</taxon>
        <taxon>metagenomes</taxon>
        <taxon>ecological metagenomes</taxon>
    </lineage>
</organism>
<proteinExistence type="predicted"/>
<gene>
    <name evidence="1" type="ORF">LCGC14_0949800</name>
</gene>
<evidence type="ECO:0000313" key="1">
    <source>
        <dbReference type="EMBL" id="KKN19036.1"/>
    </source>
</evidence>
<name>A0A0F9R139_9ZZZZ</name>